<organism evidence="1 2">
    <name type="scientific">Pseudoalteromonas luteoviolacea</name>
    <dbReference type="NCBI Taxonomy" id="43657"/>
    <lineage>
        <taxon>Bacteria</taxon>
        <taxon>Pseudomonadati</taxon>
        <taxon>Pseudomonadota</taxon>
        <taxon>Gammaproteobacteria</taxon>
        <taxon>Alteromonadales</taxon>
        <taxon>Pseudoalteromonadaceae</taxon>
        <taxon>Pseudoalteromonas</taxon>
    </lineage>
</organism>
<dbReference type="RefSeq" id="WP_065791673.1">
    <property type="nucleotide sequence ID" value="NZ_MAUJ01000006.1"/>
</dbReference>
<name>A0A1C0TMY1_9GAMM</name>
<protein>
    <submittedName>
        <fullName evidence="1">Uncharacterized protein</fullName>
    </submittedName>
</protein>
<dbReference type="EMBL" id="MAUJ01000006">
    <property type="protein sequence ID" value="OCQ20188.1"/>
    <property type="molecule type" value="Genomic_DNA"/>
</dbReference>
<dbReference type="AlphaFoldDB" id="A0A1C0TMY1"/>
<evidence type="ECO:0000313" key="2">
    <source>
        <dbReference type="Proteomes" id="UP000093366"/>
    </source>
</evidence>
<evidence type="ECO:0000313" key="1">
    <source>
        <dbReference type="EMBL" id="OCQ20188.1"/>
    </source>
</evidence>
<sequence>MKDIKLNQFKTCLEDRTLVVYPCNLQELNDILLFLNANKIHEFVLFWDDAYLTSGEAETAANLPQTATLQRVSGKLGYLMRAIAQQPQRVVLLTGISSIKQRLVALLKSVIILSYFRCPVTFVDSLKHNVCHSLATRFSLLRPLSQFYAHYFICPNKAVVNQLEARFGNKASYIPCEPYNLLDLKSGLTLSPYSGDDVIVFLTGAHQYHNDEKAHLAQMGQLKQLIDSNFKLYIKVHPRDSKAHYESMISDNVKFEEDAHAHLSNKNAIFVSNFSFMNIELAFLGGQSIFLCDDYIFEKYRFWYDLYQITPCLTINEFKEAKQKSLSLGYTHFYND</sequence>
<accession>A0A1C0TMY1</accession>
<proteinExistence type="predicted"/>
<gene>
    <name evidence="1" type="ORF">A7985_17305</name>
</gene>
<reference evidence="2" key="1">
    <citation type="submission" date="2016-07" db="EMBL/GenBank/DDBJ databases">
        <authorList>
            <person name="Florea S."/>
            <person name="Webb J.S."/>
            <person name="Jaromczyk J."/>
            <person name="Schardl C.L."/>
        </authorList>
    </citation>
    <scope>NUCLEOTIDE SEQUENCE [LARGE SCALE GENOMIC DNA]</scope>
    <source>
        <strain evidence="2">IPB1</strain>
    </source>
</reference>
<comment type="caution">
    <text evidence="1">The sequence shown here is derived from an EMBL/GenBank/DDBJ whole genome shotgun (WGS) entry which is preliminary data.</text>
</comment>
<dbReference type="Proteomes" id="UP000093366">
    <property type="component" value="Unassembled WGS sequence"/>
</dbReference>